<dbReference type="EMBL" id="JBHLSW010000003">
    <property type="protein sequence ID" value="MFC0632907.1"/>
    <property type="molecule type" value="Genomic_DNA"/>
</dbReference>
<dbReference type="Proteomes" id="UP001589906">
    <property type="component" value="Unassembled WGS sequence"/>
</dbReference>
<evidence type="ECO:0000256" key="1">
    <source>
        <dbReference type="SAM" id="SignalP"/>
    </source>
</evidence>
<gene>
    <name evidence="2" type="ORF">ACFFGE_03325</name>
</gene>
<organism evidence="2 3">
    <name type="scientific">Brevundimonas balnearis</name>
    <dbReference type="NCBI Taxonomy" id="1572858"/>
    <lineage>
        <taxon>Bacteria</taxon>
        <taxon>Pseudomonadati</taxon>
        <taxon>Pseudomonadota</taxon>
        <taxon>Alphaproteobacteria</taxon>
        <taxon>Caulobacterales</taxon>
        <taxon>Caulobacteraceae</taxon>
        <taxon>Brevundimonas</taxon>
    </lineage>
</organism>
<feature type="chain" id="PRO_5046948754" evidence="1">
    <location>
        <begin position="27"/>
        <end position="435"/>
    </location>
</feature>
<name>A0ABV6QZW3_9CAUL</name>
<dbReference type="RefSeq" id="WP_376834273.1">
    <property type="nucleotide sequence ID" value="NZ_JBHLSW010000003.1"/>
</dbReference>
<keyword evidence="3" id="KW-1185">Reference proteome</keyword>
<evidence type="ECO:0000313" key="3">
    <source>
        <dbReference type="Proteomes" id="UP001589906"/>
    </source>
</evidence>
<proteinExistence type="predicted"/>
<sequence>MSIKLSSSFALGALAALVMAVTPADAQTRGRRQAAEPAADPAQVQADAQTAIAAAGVVCSVSEAKRLGVNDAGTAYEVACESGPGYLLISGETTQAFNCLALAVSATEEGAAQCTLERNLDALATIRPLAQASNVSCEIDQAAWIGQLPSGEDRYEIGCAGSEGYWIDVPKTAAAASNVIPCLEVAGARTCRFTTPEEQTAWIAAKYPTIGSGCVPAQVRVAGANQQAKFYEVKCESGDGYFLRTLLADGALDRAIPCIEAVNIGGGCTFVDTSAALAEASAARAAALSRLAPNCQPGDSRLIGRETTGDLRDVVEFVCAAQPVGVVGFLAAGGDSSEVLDCVTATLRRINCQLTTADQVKAAVQRQMDAGNMPCPVREFLVHGRTDDLTGDFIEVKCEDDRSLFGQFPHNRTRAAGDVMICARARLLYGFECEL</sequence>
<protein>
    <submittedName>
        <fullName evidence="2">Uncharacterized protein</fullName>
    </submittedName>
</protein>
<keyword evidence="1" id="KW-0732">Signal</keyword>
<feature type="signal peptide" evidence="1">
    <location>
        <begin position="1"/>
        <end position="26"/>
    </location>
</feature>
<accession>A0ABV6QZW3</accession>
<reference evidence="2 3" key="1">
    <citation type="submission" date="2024-09" db="EMBL/GenBank/DDBJ databases">
        <authorList>
            <person name="Sun Q."/>
            <person name="Mori K."/>
        </authorList>
    </citation>
    <scope>NUCLEOTIDE SEQUENCE [LARGE SCALE GENOMIC DNA]</scope>
    <source>
        <strain evidence="2 3">NCAIM B.02621</strain>
    </source>
</reference>
<evidence type="ECO:0000313" key="2">
    <source>
        <dbReference type="EMBL" id="MFC0632907.1"/>
    </source>
</evidence>
<comment type="caution">
    <text evidence="2">The sequence shown here is derived from an EMBL/GenBank/DDBJ whole genome shotgun (WGS) entry which is preliminary data.</text>
</comment>